<keyword evidence="5 9" id="KW-0479">Metal-binding</keyword>
<evidence type="ECO:0000256" key="10">
    <source>
        <dbReference type="RuleBase" id="RU000461"/>
    </source>
</evidence>
<evidence type="ECO:0000256" key="6">
    <source>
        <dbReference type="ARBA" id="ARBA00023002"/>
    </source>
</evidence>
<dbReference type="InterPro" id="IPR002401">
    <property type="entry name" value="Cyt_P450_E_grp-I"/>
</dbReference>
<name>A0A4Q2DG57_9AGAR</name>
<dbReference type="InterPro" id="IPR001128">
    <property type="entry name" value="Cyt_P450"/>
</dbReference>
<dbReference type="GO" id="GO:0005506">
    <property type="term" value="F:iron ion binding"/>
    <property type="evidence" value="ECO:0007669"/>
    <property type="project" value="InterPro"/>
</dbReference>
<dbReference type="GO" id="GO:0020037">
    <property type="term" value="F:heme binding"/>
    <property type="evidence" value="ECO:0007669"/>
    <property type="project" value="InterPro"/>
</dbReference>
<evidence type="ECO:0000256" key="5">
    <source>
        <dbReference type="ARBA" id="ARBA00022723"/>
    </source>
</evidence>
<keyword evidence="4 9" id="KW-0349">Heme</keyword>
<evidence type="ECO:0000256" key="7">
    <source>
        <dbReference type="ARBA" id="ARBA00023004"/>
    </source>
</evidence>
<dbReference type="Pfam" id="PF00067">
    <property type="entry name" value="p450"/>
    <property type="match status" value="1"/>
</dbReference>
<dbReference type="CDD" id="cd11065">
    <property type="entry name" value="CYP64-like"/>
    <property type="match status" value="1"/>
</dbReference>
<dbReference type="EMBL" id="SDEE01000242">
    <property type="protein sequence ID" value="RXW18763.1"/>
    <property type="molecule type" value="Genomic_DNA"/>
</dbReference>
<dbReference type="GO" id="GO:0004497">
    <property type="term" value="F:monooxygenase activity"/>
    <property type="evidence" value="ECO:0007669"/>
    <property type="project" value="UniProtKB-KW"/>
</dbReference>
<dbReference type="PANTHER" id="PTHR46300">
    <property type="entry name" value="P450, PUTATIVE (EUROFUNG)-RELATED-RELATED"/>
    <property type="match status" value="1"/>
</dbReference>
<dbReference type="GO" id="GO:0016705">
    <property type="term" value="F:oxidoreductase activity, acting on paired donors, with incorporation or reduction of molecular oxygen"/>
    <property type="evidence" value="ECO:0007669"/>
    <property type="project" value="InterPro"/>
</dbReference>
<dbReference type="SUPFAM" id="SSF48264">
    <property type="entry name" value="Cytochrome P450"/>
    <property type="match status" value="1"/>
</dbReference>
<proteinExistence type="inferred from homology"/>
<comment type="cofactor">
    <cofactor evidence="1 9">
        <name>heme</name>
        <dbReference type="ChEBI" id="CHEBI:30413"/>
    </cofactor>
</comment>
<organism evidence="11 12">
    <name type="scientific">Candolleomyces aberdarensis</name>
    <dbReference type="NCBI Taxonomy" id="2316362"/>
    <lineage>
        <taxon>Eukaryota</taxon>
        <taxon>Fungi</taxon>
        <taxon>Dikarya</taxon>
        <taxon>Basidiomycota</taxon>
        <taxon>Agaricomycotina</taxon>
        <taxon>Agaricomycetes</taxon>
        <taxon>Agaricomycetidae</taxon>
        <taxon>Agaricales</taxon>
        <taxon>Agaricineae</taxon>
        <taxon>Psathyrellaceae</taxon>
        <taxon>Candolleomyces</taxon>
    </lineage>
</organism>
<protein>
    <recommendedName>
        <fullName evidence="13">O-methylsterigmatocystin oxidoreductase</fullName>
    </recommendedName>
</protein>
<keyword evidence="7 9" id="KW-0408">Iron</keyword>
<keyword evidence="6 10" id="KW-0560">Oxidoreductase</keyword>
<feature type="binding site" description="axial binding residue" evidence="9">
    <location>
        <position position="274"/>
    </location>
    <ligand>
        <name>heme</name>
        <dbReference type="ChEBI" id="CHEBI:30413"/>
    </ligand>
    <ligandPart>
        <name>Fe</name>
        <dbReference type="ChEBI" id="CHEBI:18248"/>
    </ligandPart>
</feature>
<sequence>MGGILMNIAYGFDPKSKDDPYIAEALEVQHAFEVVLLPGAFLVERIPLLKYVPAWMPGAGFKRFAEYYRNATYSAQRKPFNFATDAMRRMISEKNEVQPCVTTKMVDSLPDADDPMYAEVKDDLMIILGASYMAGVDSTTGVLSMFITAMATYPEVQEKAQAEMDKIVGPGRLPDFGDRNDLIYIKALIIELLRWHQIAPFAMPHKTTEDDFYDGYFIPKGTIVLGNAWAVLHDPDVFENPMEFIPERYIKNGNFNDDLINPLDFAFGYGRRICPGRYLAMDMLYLAIASILSMFEILPPKDATGAPVKIELSFGDGAIPVPEPFEVMIRPRSNVTEKVIQSLSE</sequence>
<evidence type="ECO:0000313" key="12">
    <source>
        <dbReference type="Proteomes" id="UP000290288"/>
    </source>
</evidence>
<evidence type="ECO:0008006" key="13">
    <source>
        <dbReference type="Google" id="ProtNLM"/>
    </source>
</evidence>
<dbReference type="PANTHER" id="PTHR46300:SF7">
    <property type="entry name" value="P450, PUTATIVE (EUROFUNG)-RELATED"/>
    <property type="match status" value="1"/>
</dbReference>
<evidence type="ECO:0000256" key="8">
    <source>
        <dbReference type="ARBA" id="ARBA00023033"/>
    </source>
</evidence>
<dbReference type="InterPro" id="IPR036396">
    <property type="entry name" value="Cyt_P450_sf"/>
</dbReference>
<reference evidence="11 12" key="1">
    <citation type="submission" date="2019-01" db="EMBL/GenBank/DDBJ databases">
        <title>Draft genome sequence of Psathyrella aberdarensis IHI B618.</title>
        <authorList>
            <person name="Buettner E."/>
            <person name="Kellner H."/>
        </authorList>
    </citation>
    <scope>NUCLEOTIDE SEQUENCE [LARGE SCALE GENOMIC DNA]</scope>
    <source>
        <strain evidence="11 12">IHI B618</strain>
    </source>
</reference>
<dbReference type="STRING" id="2316362.A0A4Q2DG57"/>
<evidence type="ECO:0000313" key="11">
    <source>
        <dbReference type="EMBL" id="RXW18763.1"/>
    </source>
</evidence>
<keyword evidence="8 10" id="KW-0503">Monooxygenase</keyword>
<dbReference type="OrthoDB" id="2789670at2759"/>
<evidence type="ECO:0000256" key="3">
    <source>
        <dbReference type="ARBA" id="ARBA00010617"/>
    </source>
</evidence>
<dbReference type="InterPro" id="IPR050364">
    <property type="entry name" value="Cytochrome_P450_fung"/>
</dbReference>
<comment type="caution">
    <text evidence="11">The sequence shown here is derived from an EMBL/GenBank/DDBJ whole genome shotgun (WGS) entry which is preliminary data.</text>
</comment>
<evidence type="ECO:0000256" key="2">
    <source>
        <dbReference type="ARBA" id="ARBA00005179"/>
    </source>
</evidence>
<comment type="pathway">
    <text evidence="2">Secondary metabolite biosynthesis.</text>
</comment>
<evidence type="ECO:0000256" key="9">
    <source>
        <dbReference type="PIRSR" id="PIRSR602401-1"/>
    </source>
</evidence>
<dbReference type="PRINTS" id="PR00463">
    <property type="entry name" value="EP450I"/>
</dbReference>
<keyword evidence="12" id="KW-1185">Reference proteome</keyword>
<evidence type="ECO:0000256" key="4">
    <source>
        <dbReference type="ARBA" id="ARBA00022617"/>
    </source>
</evidence>
<dbReference type="InterPro" id="IPR017972">
    <property type="entry name" value="Cyt_P450_CS"/>
</dbReference>
<dbReference type="Proteomes" id="UP000290288">
    <property type="component" value="Unassembled WGS sequence"/>
</dbReference>
<accession>A0A4Q2DG57</accession>
<dbReference type="Gene3D" id="1.10.630.10">
    <property type="entry name" value="Cytochrome P450"/>
    <property type="match status" value="1"/>
</dbReference>
<gene>
    <name evidence="11" type="ORF">EST38_g7088</name>
</gene>
<dbReference type="AlphaFoldDB" id="A0A4Q2DG57"/>
<dbReference type="PRINTS" id="PR00385">
    <property type="entry name" value="P450"/>
</dbReference>
<evidence type="ECO:0000256" key="1">
    <source>
        <dbReference type="ARBA" id="ARBA00001971"/>
    </source>
</evidence>
<dbReference type="PROSITE" id="PS00086">
    <property type="entry name" value="CYTOCHROME_P450"/>
    <property type="match status" value="1"/>
</dbReference>
<comment type="similarity">
    <text evidence="3 10">Belongs to the cytochrome P450 family.</text>
</comment>